<feature type="compositionally biased region" description="Polar residues" evidence="10">
    <location>
        <begin position="351"/>
        <end position="363"/>
    </location>
</feature>
<feature type="domain" description="Protein export membrane protein SecD/SecF C-terminal" evidence="11">
    <location>
        <begin position="147"/>
        <end position="333"/>
    </location>
</feature>
<feature type="transmembrane region" description="Helical" evidence="9">
    <location>
        <begin position="41"/>
        <end position="59"/>
    </location>
</feature>
<dbReference type="GO" id="GO:0005886">
    <property type="term" value="C:plasma membrane"/>
    <property type="evidence" value="ECO:0007669"/>
    <property type="project" value="UniProtKB-SubCell"/>
</dbReference>
<dbReference type="InterPro" id="IPR022646">
    <property type="entry name" value="SecD/SecF_CS"/>
</dbReference>
<dbReference type="PANTHER" id="PTHR30081">
    <property type="entry name" value="PROTEIN-EXPORT MEMBRANE PROTEIN SEC"/>
    <property type="match status" value="1"/>
</dbReference>
<evidence type="ECO:0000256" key="5">
    <source>
        <dbReference type="ARBA" id="ARBA00022927"/>
    </source>
</evidence>
<dbReference type="Proteomes" id="UP000249324">
    <property type="component" value="Unassembled WGS sequence"/>
</dbReference>
<evidence type="ECO:0000313" key="13">
    <source>
        <dbReference type="EMBL" id="PZM98222.1"/>
    </source>
</evidence>
<dbReference type="InterPro" id="IPR022645">
    <property type="entry name" value="SecD/SecF_bac"/>
</dbReference>
<reference evidence="12" key="2">
    <citation type="submission" date="2018-05" db="EMBL/GenBank/DDBJ databases">
        <authorList>
            <person name="Moura L."/>
            <person name="Setubal J.C."/>
        </authorList>
    </citation>
    <scope>NUCLEOTIDE SEQUENCE</scope>
    <source>
        <strain evidence="12">ZC4RG45</strain>
    </source>
</reference>
<dbReference type="GO" id="GO:0015450">
    <property type="term" value="F:protein-transporting ATPase activity"/>
    <property type="evidence" value="ECO:0007669"/>
    <property type="project" value="InterPro"/>
</dbReference>
<dbReference type="GO" id="GO:0065002">
    <property type="term" value="P:intracellular protein transmembrane transport"/>
    <property type="evidence" value="ECO:0007669"/>
    <property type="project" value="UniProtKB-UniRule"/>
</dbReference>
<evidence type="ECO:0000256" key="2">
    <source>
        <dbReference type="ARBA" id="ARBA00022448"/>
    </source>
</evidence>
<dbReference type="Gene3D" id="1.20.1640.10">
    <property type="entry name" value="Multidrug efflux transporter AcrB transmembrane domain"/>
    <property type="match status" value="1"/>
</dbReference>
<dbReference type="InterPro" id="IPR055344">
    <property type="entry name" value="SecD_SecF_C_bact"/>
</dbReference>
<feature type="transmembrane region" description="Helical" evidence="9">
    <location>
        <begin position="170"/>
        <end position="189"/>
    </location>
</feature>
<evidence type="ECO:0000313" key="12">
    <source>
        <dbReference type="EMBL" id="MFO7192139.1"/>
    </source>
</evidence>
<dbReference type="InterPro" id="IPR048634">
    <property type="entry name" value="SecD_SecF_C"/>
</dbReference>
<dbReference type="STRING" id="1111738.GCA_000427905_02170"/>
<dbReference type="PANTHER" id="PTHR30081:SF8">
    <property type="entry name" value="PROTEIN TRANSLOCASE SUBUNIT SECF"/>
    <property type="match status" value="1"/>
</dbReference>
<feature type="transmembrane region" description="Helical" evidence="9">
    <location>
        <begin position="280"/>
        <end position="299"/>
    </location>
</feature>
<feature type="compositionally biased region" description="Basic and acidic residues" evidence="10">
    <location>
        <begin position="392"/>
        <end position="406"/>
    </location>
</feature>
<evidence type="ECO:0000256" key="6">
    <source>
        <dbReference type="ARBA" id="ARBA00022989"/>
    </source>
</evidence>
<keyword evidence="7 9" id="KW-0811">Translocation</keyword>
<dbReference type="EMBL" id="QGUI01000262">
    <property type="protein sequence ID" value="PZM98222.1"/>
    <property type="molecule type" value="Genomic_DNA"/>
</dbReference>
<dbReference type="EMBL" id="QGUI02000075">
    <property type="protein sequence ID" value="MFO7192139.1"/>
    <property type="molecule type" value="Genomic_DNA"/>
</dbReference>
<keyword evidence="6 9" id="KW-1133">Transmembrane helix</keyword>
<evidence type="ECO:0000259" key="11">
    <source>
        <dbReference type="Pfam" id="PF02355"/>
    </source>
</evidence>
<evidence type="ECO:0000256" key="9">
    <source>
        <dbReference type="HAMAP-Rule" id="MF_01464"/>
    </source>
</evidence>
<dbReference type="PRINTS" id="PR01755">
    <property type="entry name" value="SECFTRNLCASE"/>
</dbReference>
<reference evidence="12" key="4">
    <citation type="submission" date="2023-08" db="EMBL/GenBank/DDBJ databases">
        <authorList>
            <person name="Guima S.E.S."/>
            <person name="Martins L.F."/>
            <person name="Silva A.M."/>
            <person name="Setubal J.C."/>
        </authorList>
    </citation>
    <scope>NUCLEOTIDE SEQUENCE</scope>
    <source>
        <strain evidence="12">ZC4RG45</strain>
    </source>
</reference>
<dbReference type="NCBIfam" id="TIGR00916">
    <property type="entry name" value="2A0604s01"/>
    <property type="match status" value="1"/>
</dbReference>
<evidence type="ECO:0000313" key="14">
    <source>
        <dbReference type="Proteomes" id="UP000249324"/>
    </source>
</evidence>
<evidence type="ECO:0000256" key="3">
    <source>
        <dbReference type="ARBA" id="ARBA00022475"/>
    </source>
</evidence>
<evidence type="ECO:0000256" key="8">
    <source>
        <dbReference type="ARBA" id="ARBA00023136"/>
    </source>
</evidence>
<comment type="similarity">
    <text evidence="9">Belongs to the SecD/SecF family. SecF subfamily.</text>
</comment>
<dbReference type="InterPro" id="IPR022813">
    <property type="entry name" value="SecD/SecF_arch_bac"/>
</dbReference>
<feature type="transmembrane region" description="Helical" evidence="9">
    <location>
        <begin position="196"/>
        <end position="217"/>
    </location>
</feature>
<sequence length="424" mass="46261">MADEKTYSLATPIDQEPKKHSVFARLYMGTGAFNIVGRRKIWYSATVVLLLVCIGSMIFRGFNPSIEFVGGTKIQLPAVSAEGRLDVDRVEEVFADTLGKDPAAVQEVGSGPDATIDIRSETLTNAEVAKLKDALYEQLQPLGTDGEPDRAAISDRALSGSWGGEITEQAIIALVVFLALVGLFLAFYFERWMAVSALLALGFDLTTTAGVYSLVGFEVTPSTVIGLLTILGFSLYDTVVVFDKIKENSKNLLDLTRMTFPEAANLAVNQVLMRSINTSLVTLLPVLALLVIGVGMLGAGTLKDLALVMSVGTVAGTVSSVLLATPLLVDFKMRYPEYREHERRVMERRAQTQQRKGQLNEQISVDEETLEAEMRRERAYAAASSVPGRTLRRIDQQRVAGKEARRSGRGSGRPTGKPTGKRRR</sequence>
<dbReference type="NCBIfam" id="TIGR00966">
    <property type="entry name" value="transloc_SecF"/>
    <property type="match status" value="1"/>
</dbReference>
<comment type="subunit">
    <text evidence="9">Forms a complex with SecD. Part of the essential Sec protein translocation apparatus which comprises SecA, SecYEG and auxiliary proteins SecDF. Other proteins may also be involved.</text>
</comment>
<comment type="function">
    <text evidence="9">Part of the Sec protein translocase complex. Interacts with the SecYEG preprotein conducting channel. SecDF uses the proton motive force (PMF) to complete protein translocation after the ATP-dependent function of SecA.</text>
</comment>
<feature type="region of interest" description="Disordered" evidence="10">
    <location>
        <begin position="347"/>
        <end position="366"/>
    </location>
</feature>
<dbReference type="InterPro" id="IPR005665">
    <property type="entry name" value="SecF_bac"/>
</dbReference>
<protein>
    <recommendedName>
        <fullName evidence="9">Protein-export membrane protein SecF</fullName>
    </recommendedName>
</protein>
<comment type="caution">
    <text evidence="13">The sequence shown here is derived from an EMBL/GenBank/DDBJ whole genome shotgun (WGS) entry which is preliminary data.</text>
</comment>
<feature type="transmembrane region" description="Helical" evidence="9">
    <location>
        <begin position="305"/>
        <end position="329"/>
    </location>
</feature>
<evidence type="ECO:0000256" key="4">
    <source>
        <dbReference type="ARBA" id="ARBA00022692"/>
    </source>
</evidence>
<proteinExistence type="inferred from homology"/>
<keyword evidence="3 9" id="KW-1003">Cell membrane</keyword>
<keyword evidence="8 9" id="KW-0472">Membrane</keyword>
<organism evidence="13">
    <name type="scientific">Thermocrispum agreste</name>
    <dbReference type="NCBI Taxonomy" id="37925"/>
    <lineage>
        <taxon>Bacteria</taxon>
        <taxon>Bacillati</taxon>
        <taxon>Actinomycetota</taxon>
        <taxon>Actinomycetes</taxon>
        <taxon>Pseudonocardiales</taxon>
        <taxon>Pseudonocardiaceae</taxon>
        <taxon>Thermocrispum</taxon>
    </lineage>
</organism>
<keyword evidence="5 9" id="KW-0653">Protein transport</keyword>
<dbReference type="SUPFAM" id="SSF82866">
    <property type="entry name" value="Multidrug efflux transporter AcrB transmembrane domain"/>
    <property type="match status" value="1"/>
</dbReference>
<comment type="subcellular location">
    <subcellularLocation>
        <location evidence="1 9">Cell membrane</location>
        <topology evidence="1 9">Multi-pass membrane protein</topology>
    </subcellularLocation>
</comment>
<dbReference type="GO" id="GO:0043952">
    <property type="term" value="P:protein transport by the Sec complex"/>
    <property type="evidence" value="ECO:0007669"/>
    <property type="project" value="UniProtKB-UniRule"/>
</dbReference>
<name>A0A2W4JG42_9PSEU</name>
<gene>
    <name evidence="9 12" type="primary">secF</name>
    <name evidence="12" type="ORF">DIU77_007850</name>
    <name evidence="13" type="ORF">DIU77_08195</name>
</gene>
<dbReference type="AlphaFoldDB" id="A0A2W4JG42"/>
<keyword evidence="4 9" id="KW-0812">Transmembrane</keyword>
<evidence type="ECO:0000256" key="1">
    <source>
        <dbReference type="ARBA" id="ARBA00004651"/>
    </source>
</evidence>
<keyword evidence="2 9" id="KW-0813">Transport</keyword>
<dbReference type="Pfam" id="PF02355">
    <property type="entry name" value="SecD_SecF_C"/>
    <property type="match status" value="1"/>
</dbReference>
<reference evidence="12 14" key="3">
    <citation type="journal article" date="2021" name="BMC Genomics">
        <title>Genome-resolved metagenome and metatranscriptome analyses of thermophilic composting reveal key bacterial players and their metabolic interactions.</title>
        <authorList>
            <person name="Braga L.P.P."/>
            <person name="Pereira R.V."/>
            <person name="Martins L.F."/>
            <person name="Moura L.M.S."/>
            <person name="Sanchez F.B."/>
            <person name="Patane J.S.L."/>
            <person name="da Silva A.M."/>
            <person name="Setubal J.C."/>
        </authorList>
    </citation>
    <scope>NUCLEOTIDE SEQUENCE [LARGE SCALE GENOMIC DNA]</scope>
    <source>
        <strain evidence="12">ZC4RG45</strain>
    </source>
</reference>
<feature type="region of interest" description="Disordered" evidence="10">
    <location>
        <begin position="381"/>
        <end position="424"/>
    </location>
</feature>
<accession>A0A2W4JG42</accession>
<evidence type="ECO:0000256" key="10">
    <source>
        <dbReference type="SAM" id="MobiDB-lite"/>
    </source>
</evidence>
<reference evidence="13" key="1">
    <citation type="submission" date="2018-05" db="EMBL/GenBank/DDBJ databases">
        <authorList>
            <person name="Lanie J.A."/>
            <person name="Ng W.-L."/>
            <person name="Kazmierczak K.M."/>
            <person name="Andrzejewski T.M."/>
            <person name="Davidsen T.M."/>
            <person name="Wayne K.J."/>
            <person name="Tettelin H."/>
            <person name="Glass J.I."/>
            <person name="Rusch D."/>
            <person name="Podicherti R."/>
            <person name="Tsui H.-C.T."/>
            <person name="Winkler M.E."/>
        </authorList>
    </citation>
    <scope>NUCLEOTIDE SEQUENCE</scope>
    <source>
        <strain evidence="13">ZC4RG45</strain>
    </source>
</reference>
<dbReference type="Pfam" id="PF07549">
    <property type="entry name" value="Sec_GG"/>
    <property type="match status" value="1"/>
</dbReference>
<dbReference type="GO" id="GO:0006605">
    <property type="term" value="P:protein targeting"/>
    <property type="evidence" value="ECO:0007669"/>
    <property type="project" value="UniProtKB-UniRule"/>
</dbReference>
<dbReference type="HAMAP" id="MF_01464_B">
    <property type="entry name" value="SecF_B"/>
    <property type="match status" value="1"/>
</dbReference>
<feature type="transmembrane region" description="Helical" evidence="9">
    <location>
        <begin position="223"/>
        <end position="242"/>
    </location>
</feature>
<evidence type="ECO:0000256" key="7">
    <source>
        <dbReference type="ARBA" id="ARBA00023010"/>
    </source>
</evidence>